<proteinExistence type="predicted"/>
<gene>
    <name evidence="1" type="ORF">RND71_001916</name>
</gene>
<name>A0AAE1T061_9SOLA</name>
<dbReference type="AlphaFoldDB" id="A0AAE1T061"/>
<protein>
    <submittedName>
        <fullName evidence="1">Uncharacterized protein</fullName>
    </submittedName>
</protein>
<reference evidence="1" key="1">
    <citation type="submission" date="2023-12" db="EMBL/GenBank/DDBJ databases">
        <title>Genome assembly of Anisodus tanguticus.</title>
        <authorList>
            <person name="Wang Y.-J."/>
        </authorList>
    </citation>
    <scope>NUCLEOTIDE SEQUENCE</scope>
    <source>
        <strain evidence="1">KB-2021</strain>
        <tissue evidence="1">Leaf</tissue>
    </source>
</reference>
<evidence type="ECO:0000313" key="1">
    <source>
        <dbReference type="EMBL" id="KAK4380054.1"/>
    </source>
</evidence>
<accession>A0AAE1T061</accession>
<keyword evidence="2" id="KW-1185">Reference proteome</keyword>
<organism evidence="1 2">
    <name type="scientific">Anisodus tanguticus</name>
    <dbReference type="NCBI Taxonomy" id="243964"/>
    <lineage>
        <taxon>Eukaryota</taxon>
        <taxon>Viridiplantae</taxon>
        <taxon>Streptophyta</taxon>
        <taxon>Embryophyta</taxon>
        <taxon>Tracheophyta</taxon>
        <taxon>Spermatophyta</taxon>
        <taxon>Magnoliopsida</taxon>
        <taxon>eudicotyledons</taxon>
        <taxon>Gunneridae</taxon>
        <taxon>Pentapetalae</taxon>
        <taxon>asterids</taxon>
        <taxon>lamiids</taxon>
        <taxon>Solanales</taxon>
        <taxon>Solanaceae</taxon>
        <taxon>Solanoideae</taxon>
        <taxon>Hyoscyameae</taxon>
        <taxon>Anisodus</taxon>
    </lineage>
</organism>
<dbReference type="Proteomes" id="UP001291623">
    <property type="component" value="Unassembled WGS sequence"/>
</dbReference>
<dbReference type="EMBL" id="JAVYJV010000001">
    <property type="protein sequence ID" value="KAK4380054.1"/>
    <property type="molecule type" value="Genomic_DNA"/>
</dbReference>
<comment type="caution">
    <text evidence="1">The sequence shown here is derived from an EMBL/GenBank/DDBJ whole genome shotgun (WGS) entry which is preliminary data.</text>
</comment>
<sequence length="133" mass="14812">MATICNGILEEHKNGNSKWNEIQELKEASKVETTSSDEQVSLILKNQNKEGSLSAYQGKKVKSNSLVTSSEFGSDLSVNVRPSFDEVDDSLLCIYMQMDGDYTLVEYDCGAKFVIDCGLKDFQASVMSNYRKT</sequence>
<evidence type="ECO:0000313" key="2">
    <source>
        <dbReference type="Proteomes" id="UP001291623"/>
    </source>
</evidence>